<dbReference type="InterPro" id="IPR050553">
    <property type="entry name" value="Thioredoxin_ResA/DsbE_sf"/>
</dbReference>
<dbReference type="InterPro" id="IPR036249">
    <property type="entry name" value="Thioredoxin-like_sf"/>
</dbReference>
<sequence>MGKYWTIFLLFVTICLNAQKRFSVTVNLHPSINLEKTSFHYYNGIIEVPVRVDSLSHLVNISDEYYSENAILTVQYIPTQETWYSESFFVDSKPASIDFKFDENGKGAKFFVKNMTNAVSLYDTAQNRLYGKLVKFIEKEAIHMQKSWQLYGEQFGRNDSATIILKDATEQWNSKAILFFKSHSQEYFSFWWFKKQIVDQAAYCFSNDTSYFRRLINDFLDTFPEKYTHGLEGQRLLEILNRMITPNRIAIGMVAPYFKQINKKVNVLSGINEKYLLMHFWATWCIPCKKQIPMLQRVKNNASPGKLAIVSICQFSDSIAMKKDIRLHQLNWRNVYDKYNEIGRSFDISSIPYLILVDQQGVVQYIDSNDDPEISEERILSIVNEAANLN</sequence>
<dbReference type="PANTHER" id="PTHR42852">
    <property type="entry name" value="THIOL:DISULFIDE INTERCHANGE PROTEIN DSBE"/>
    <property type="match status" value="1"/>
</dbReference>
<dbReference type="PROSITE" id="PS51352">
    <property type="entry name" value="THIOREDOXIN_2"/>
    <property type="match status" value="1"/>
</dbReference>
<dbReference type="PANTHER" id="PTHR42852:SF17">
    <property type="entry name" value="THIOREDOXIN-LIKE PROTEIN HI_1115"/>
    <property type="match status" value="1"/>
</dbReference>
<organism evidence="2 3">
    <name type="scientific">Niabella yanshanensis</name>
    <dbReference type="NCBI Taxonomy" id="577386"/>
    <lineage>
        <taxon>Bacteria</taxon>
        <taxon>Pseudomonadati</taxon>
        <taxon>Bacteroidota</taxon>
        <taxon>Chitinophagia</taxon>
        <taxon>Chitinophagales</taxon>
        <taxon>Chitinophagaceae</taxon>
        <taxon>Niabella</taxon>
    </lineage>
</organism>
<gene>
    <name evidence="2" type="ORF">U0035_07115</name>
</gene>
<dbReference type="InterPro" id="IPR013766">
    <property type="entry name" value="Thioredoxin_domain"/>
</dbReference>
<dbReference type="SUPFAM" id="SSF52833">
    <property type="entry name" value="Thioredoxin-like"/>
    <property type="match status" value="1"/>
</dbReference>
<accession>A0ABZ0WBB6</accession>
<dbReference type="Proteomes" id="UP001325680">
    <property type="component" value="Chromosome"/>
</dbReference>
<reference evidence="2 3" key="1">
    <citation type="submission" date="2023-12" db="EMBL/GenBank/DDBJ databases">
        <title>Genome sequencing and assembly of bacterial species from a model synthetic community.</title>
        <authorList>
            <person name="Hogle S.L."/>
        </authorList>
    </citation>
    <scope>NUCLEOTIDE SEQUENCE [LARGE SCALE GENOMIC DNA]</scope>
    <source>
        <strain evidence="2 3">HAMBI_3031</strain>
    </source>
</reference>
<dbReference type="EMBL" id="CP139960">
    <property type="protein sequence ID" value="WQD39919.1"/>
    <property type="molecule type" value="Genomic_DNA"/>
</dbReference>
<dbReference type="Pfam" id="PF00578">
    <property type="entry name" value="AhpC-TSA"/>
    <property type="match status" value="1"/>
</dbReference>
<evidence type="ECO:0000259" key="1">
    <source>
        <dbReference type="PROSITE" id="PS51352"/>
    </source>
</evidence>
<evidence type="ECO:0000313" key="2">
    <source>
        <dbReference type="EMBL" id="WQD39919.1"/>
    </source>
</evidence>
<keyword evidence="3" id="KW-1185">Reference proteome</keyword>
<dbReference type="CDD" id="cd02966">
    <property type="entry name" value="TlpA_like_family"/>
    <property type="match status" value="1"/>
</dbReference>
<evidence type="ECO:0000313" key="3">
    <source>
        <dbReference type="Proteomes" id="UP001325680"/>
    </source>
</evidence>
<proteinExistence type="predicted"/>
<name>A0ABZ0WBB6_9BACT</name>
<protein>
    <submittedName>
        <fullName evidence="2">TlpA disulfide reductase family protein</fullName>
    </submittedName>
</protein>
<feature type="domain" description="Thioredoxin" evidence="1">
    <location>
        <begin position="249"/>
        <end position="388"/>
    </location>
</feature>
<dbReference type="RefSeq" id="WP_114789317.1">
    <property type="nucleotide sequence ID" value="NZ_CP139960.1"/>
</dbReference>
<dbReference type="InterPro" id="IPR000866">
    <property type="entry name" value="AhpC/TSA"/>
</dbReference>
<dbReference type="Gene3D" id="3.40.30.10">
    <property type="entry name" value="Glutaredoxin"/>
    <property type="match status" value="1"/>
</dbReference>